<evidence type="ECO:0000313" key="2">
    <source>
        <dbReference type="EMBL" id="CAI6089404.1"/>
    </source>
</evidence>
<reference evidence="2" key="1">
    <citation type="submission" date="2023-01" db="EMBL/GenBank/DDBJ databases">
        <authorList>
            <person name="Piombo E."/>
        </authorList>
    </citation>
    <scope>NUCLEOTIDE SEQUENCE</scope>
</reference>
<comment type="caution">
    <text evidence="2">The sequence shown here is derived from an EMBL/GenBank/DDBJ whole genome shotgun (WGS) entry which is preliminary data.</text>
</comment>
<accession>A0AA35M3G0</accession>
<proteinExistence type="predicted"/>
<gene>
    <name evidence="2" type="ORF">CCHLO57077_00017860</name>
</gene>
<name>A0AA35M3G0_9HYPO</name>
<keyword evidence="3" id="KW-1185">Reference proteome</keyword>
<dbReference type="Proteomes" id="UP001160390">
    <property type="component" value="Unassembled WGS sequence"/>
</dbReference>
<protein>
    <submittedName>
        <fullName evidence="2">Uncharacterized protein</fullName>
    </submittedName>
</protein>
<sequence length="109" mass="12076">MPRAQTNPNEHDRFQPPSPEEGVFSAIEHWRARDGIRALFSYLAVLLLFVSEVPSNGTSVKGSAGLESSWFEALHTHEVVAMIGDAWETWKFSVHHVKSALINANGCMA</sequence>
<organism evidence="2 3">
    <name type="scientific">Clonostachys chloroleuca</name>
    <dbReference type="NCBI Taxonomy" id="1926264"/>
    <lineage>
        <taxon>Eukaryota</taxon>
        <taxon>Fungi</taxon>
        <taxon>Dikarya</taxon>
        <taxon>Ascomycota</taxon>
        <taxon>Pezizomycotina</taxon>
        <taxon>Sordariomycetes</taxon>
        <taxon>Hypocreomycetidae</taxon>
        <taxon>Hypocreales</taxon>
        <taxon>Bionectriaceae</taxon>
        <taxon>Clonostachys</taxon>
    </lineage>
</organism>
<dbReference type="EMBL" id="CABFNP030000999">
    <property type="protein sequence ID" value="CAI6089404.1"/>
    <property type="molecule type" value="Genomic_DNA"/>
</dbReference>
<evidence type="ECO:0000256" key="1">
    <source>
        <dbReference type="SAM" id="MobiDB-lite"/>
    </source>
</evidence>
<evidence type="ECO:0000313" key="3">
    <source>
        <dbReference type="Proteomes" id="UP001160390"/>
    </source>
</evidence>
<feature type="region of interest" description="Disordered" evidence="1">
    <location>
        <begin position="1"/>
        <end position="20"/>
    </location>
</feature>
<dbReference type="AlphaFoldDB" id="A0AA35M3G0"/>